<dbReference type="EMBL" id="JAVHJO010000010">
    <property type="protein sequence ID" value="KAK6535382.1"/>
    <property type="molecule type" value="Genomic_DNA"/>
</dbReference>
<dbReference type="AlphaFoldDB" id="A0AAV9X3U0"/>
<protein>
    <recommendedName>
        <fullName evidence="1">Peptidase M12A domain-containing protein</fullName>
    </recommendedName>
</protein>
<comment type="caution">
    <text evidence="2">The sequence shown here is derived from an EMBL/GenBank/DDBJ whole genome shotgun (WGS) entry which is preliminary data.</text>
</comment>
<dbReference type="InterPro" id="IPR024079">
    <property type="entry name" value="MetalloPept_cat_dom_sf"/>
</dbReference>
<dbReference type="InterPro" id="IPR001506">
    <property type="entry name" value="Peptidase_M12A"/>
</dbReference>
<evidence type="ECO:0000313" key="2">
    <source>
        <dbReference type="EMBL" id="KAK6535382.1"/>
    </source>
</evidence>
<feature type="domain" description="Peptidase M12A" evidence="1">
    <location>
        <begin position="87"/>
        <end position="198"/>
    </location>
</feature>
<proteinExistence type="predicted"/>
<dbReference type="GO" id="GO:0004222">
    <property type="term" value="F:metalloendopeptidase activity"/>
    <property type="evidence" value="ECO:0007669"/>
    <property type="project" value="InterPro"/>
</dbReference>
<organism evidence="2 3">
    <name type="scientific">Orbilia ellipsospora</name>
    <dbReference type="NCBI Taxonomy" id="2528407"/>
    <lineage>
        <taxon>Eukaryota</taxon>
        <taxon>Fungi</taxon>
        <taxon>Dikarya</taxon>
        <taxon>Ascomycota</taxon>
        <taxon>Pezizomycotina</taxon>
        <taxon>Orbiliomycetes</taxon>
        <taxon>Orbiliales</taxon>
        <taxon>Orbiliaceae</taxon>
        <taxon>Orbilia</taxon>
    </lineage>
</organism>
<sequence>MSSPLNSTWEGGCYEVDEYTPQQIGEMRAREAEEEEQKKQMKEAWERDLAARLQEDPNYVPLVAPVFSEPDKLAVYNNRRWLLEKIIPVKFLNGSEIMHQKVMQHASLWNEYSGVKFIFVSKEEEAYVKIGFGGDRTSWSLIGTNCKATGQNEESMHFGLLTEESSDMDYSRTVLHEFGHALGFVHEHQQPNAVGIKWNEKQVYLDCAAEMNWSEERVKEQILTPMSKNFVTGTNFDNLSIMLYPIRKSWILEATEDIPCQTTLSPLDILAVQKWYPPQPYAKRIFH</sequence>
<keyword evidence="3" id="KW-1185">Reference proteome</keyword>
<dbReference type="Pfam" id="PF01400">
    <property type="entry name" value="Astacin"/>
    <property type="match status" value="1"/>
</dbReference>
<reference evidence="2 3" key="1">
    <citation type="submission" date="2019-10" db="EMBL/GenBank/DDBJ databases">
        <authorList>
            <person name="Palmer J.M."/>
        </authorList>
    </citation>
    <scope>NUCLEOTIDE SEQUENCE [LARGE SCALE GENOMIC DNA]</scope>
    <source>
        <strain evidence="2 3">TWF694</strain>
    </source>
</reference>
<dbReference type="SUPFAM" id="SSF55486">
    <property type="entry name" value="Metalloproteases ('zincins'), catalytic domain"/>
    <property type="match status" value="1"/>
</dbReference>
<evidence type="ECO:0000313" key="3">
    <source>
        <dbReference type="Proteomes" id="UP001365542"/>
    </source>
</evidence>
<name>A0AAV9X3U0_9PEZI</name>
<accession>A0AAV9X3U0</accession>
<dbReference type="Proteomes" id="UP001365542">
    <property type="component" value="Unassembled WGS sequence"/>
</dbReference>
<evidence type="ECO:0000259" key="1">
    <source>
        <dbReference type="Pfam" id="PF01400"/>
    </source>
</evidence>
<gene>
    <name evidence="2" type="ORF">TWF694_001843</name>
</gene>
<dbReference type="GO" id="GO:0006508">
    <property type="term" value="P:proteolysis"/>
    <property type="evidence" value="ECO:0007669"/>
    <property type="project" value="InterPro"/>
</dbReference>
<dbReference type="Gene3D" id="3.40.390.10">
    <property type="entry name" value="Collagenase (Catalytic Domain)"/>
    <property type="match status" value="1"/>
</dbReference>